<keyword evidence="4" id="KW-0862">Zinc</keyword>
<proteinExistence type="predicted"/>
<dbReference type="PANTHER" id="PTHR37326:SF1">
    <property type="entry name" value="BLL3975 PROTEIN"/>
    <property type="match status" value="1"/>
</dbReference>
<dbReference type="Gene3D" id="3.40.630.10">
    <property type="entry name" value="Zn peptidases"/>
    <property type="match status" value="2"/>
</dbReference>
<feature type="region of interest" description="Disordered" evidence="5">
    <location>
        <begin position="428"/>
        <end position="467"/>
    </location>
</feature>
<sequence>MKFGKTIRLEQNLSWNSKWIDLFLEYKELKQLLNAHIDSFGRFKNVHAFMEEFKPRWKREVLKIDGHLKRQMQTIRTKVKQDAEKAQAGGNGPDHELQLKWVLSLKRLARYNEINHEGQNKFIKKVLKHLEDDTPSDVVASIEKLSERVVQSSAKHAQELDSLREEIDQLMGPDEKIEYDETEAGERLNELEVDEPVPLLSELALESLPPGQITRLKLALVPNEVGDYITIHVTVAKGRFAGPVLGITSALHGNELNGIPLIFRLFREIDVDSMKGTLVAIPVLNPPGYQRRQRGFHDGQDLNRLFPGNPDGNCGQTYVHHVLEKIIKKFDYHIDMHTASFGRKNSLYVRADMRHPVSHEMALLQHPQIIVHNTAPDGSLRSAAMALGIPSITVEIGDPLVFHNKFVSSALYGVENVLRWLDVQSFGDEEDDEDGDANTESGKNDDSTPKEAESSDAAAEEPSKTDMRRLDSVDSFVALSAGASMASPLSPLTKPPSPHRRTSRRGSVNPLHTKTTICARSKWIYSPAGGVLRVRPEVNTWVTQGEILAIVQNLFGDVVFTLKAPADAIVVGKSTNPICASGDRIIHLGYVEDELPKGKVDDGHT</sequence>
<evidence type="ECO:0000256" key="2">
    <source>
        <dbReference type="ARBA" id="ARBA00022723"/>
    </source>
</evidence>
<evidence type="ECO:0000256" key="1">
    <source>
        <dbReference type="ARBA" id="ARBA00001947"/>
    </source>
</evidence>
<dbReference type="InParanoid" id="A0A2R5GVG8"/>
<dbReference type="Proteomes" id="UP000241890">
    <property type="component" value="Unassembled WGS sequence"/>
</dbReference>
<keyword evidence="3" id="KW-0378">Hydrolase</keyword>
<evidence type="ECO:0000256" key="5">
    <source>
        <dbReference type="SAM" id="MobiDB-lite"/>
    </source>
</evidence>
<evidence type="ECO:0000313" key="7">
    <source>
        <dbReference type="EMBL" id="GBG33768.1"/>
    </source>
</evidence>
<organism evidence="7 8">
    <name type="scientific">Hondaea fermentalgiana</name>
    <dbReference type="NCBI Taxonomy" id="2315210"/>
    <lineage>
        <taxon>Eukaryota</taxon>
        <taxon>Sar</taxon>
        <taxon>Stramenopiles</taxon>
        <taxon>Bigyra</taxon>
        <taxon>Labyrinthulomycetes</taxon>
        <taxon>Thraustochytrida</taxon>
        <taxon>Thraustochytriidae</taxon>
        <taxon>Hondaea</taxon>
    </lineage>
</organism>
<dbReference type="Pfam" id="PF24827">
    <property type="entry name" value="AstE_AspA_cat"/>
    <property type="match status" value="1"/>
</dbReference>
<evidence type="ECO:0000259" key="6">
    <source>
        <dbReference type="PROSITE" id="PS51382"/>
    </source>
</evidence>
<keyword evidence="8" id="KW-1185">Reference proteome</keyword>
<dbReference type="InterPro" id="IPR053138">
    <property type="entry name" value="N-alpha-Ac-DABA_deacetylase"/>
</dbReference>
<dbReference type="PROSITE" id="PS51382">
    <property type="entry name" value="SPX"/>
    <property type="match status" value="1"/>
</dbReference>
<evidence type="ECO:0000256" key="4">
    <source>
        <dbReference type="ARBA" id="ARBA00022833"/>
    </source>
</evidence>
<gene>
    <name evidence="7" type="ORF">FCC1311_099912</name>
</gene>
<dbReference type="InterPro" id="IPR004331">
    <property type="entry name" value="SPX_dom"/>
</dbReference>
<dbReference type="GO" id="GO:0016788">
    <property type="term" value="F:hydrolase activity, acting on ester bonds"/>
    <property type="evidence" value="ECO:0007669"/>
    <property type="project" value="InterPro"/>
</dbReference>
<comment type="cofactor">
    <cofactor evidence="1">
        <name>Zn(2+)</name>
        <dbReference type="ChEBI" id="CHEBI:29105"/>
    </cofactor>
</comment>
<keyword evidence="2" id="KW-0479">Metal-binding</keyword>
<dbReference type="InterPro" id="IPR055438">
    <property type="entry name" value="AstE_AspA_cat"/>
</dbReference>
<evidence type="ECO:0000256" key="3">
    <source>
        <dbReference type="ARBA" id="ARBA00022801"/>
    </source>
</evidence>
<dbReference type="GO" id="GO:0046872">
    <property type="term" value="F:metal ion binding"/>
    <property type="evidence" value="ECO:0007669"/>
    <property type="project" value="UniProtKB-KW"/>
</dbReference>
<protein>
    <submittedName>
        <fullName evidence="7">Ectoine utilization protein EutE</fullName>
    </submittedName>
</protein>
<comment type="caution">
    <text evidence="7">The sequence shown here is derived from an EMBL/GenBank/DDBJ whole genome shotgun (WGS) entry which is preliminary data.</text>
</comment>
<dbReference type="PANTHER" id="PTHR37326">
    <property type="entry name" value="BLL3975 PROTEIN"/>
    <property type="match status" value="1"/>
</dbReference>
<reference evidence="7 8" key="1">
    <citation type="submission" date="2017-12" db="EMBL/GenBank/DDBJ databases">
        <title>Sequencing, de novo assembly and annotation of complete genome of a new Thraustochytrid species, strain FCC1311.</title>
        <authorList>
            <person name="Sedici K."/>
            <person name="Godart F."/>
            <person name="Aiese Cigliano R."/>
            <person name="Sanseverino W."/>
            <person name="Barakat M."/>
            <person name="Ortet P."/>
            <person name="Marechal E."/>
            <person name="Cagnac O."/>
            <person name="Amato A."/>
        </authorList>
    </citation>
    <scope>NUCLEOTIDE SEQUENCE [LARGE SCALE GENOMIC DNA]</scope>
</reference>
<feature type="compositionally biased region" description="Basic and acidic residues" evidence="5">
    <location>
        <begin position="442"/>
        <end position="453"/>
    </location>
</feature>
<dbReference type="SUPFAM" id="SSF53187">
    <property type="entry name" value="Zn-dependent exopeptidases"/>
    <property type="match status" value="1"/>
</dbReference>
<dbReference type="AlphaFoldDB" id="A0A2R5GVG8"/>
<feature type="compositionally biased region" description="Acidic residues" evidence="5">
    <location>
        <begin position="428"/>
        <end position="437"/>
    </location>
</feature>
<feature type="region of interest" description="Disordered" evidence="5">
    <location>
        <begin position="487"/>
        <end position="508"/>
    </location>
</feature>
<name>A0A2R5GVG8_9STRA</name>
<evidence type="ECO:0000313" key="8">
    <source>
        <dbReference type="Proteomes" id="UP000241890"/>
    </source>
</evidence>
<feature type="domain" description="SPX" evidence="6">
    <location>
        <begin position="1"/>
        <end position="140"/>
    </location>
</feature>
<accession>A0A2R5GVG8</accession>
<dbReference type="CDD" id="cd06251">
    <property type="entry name" value="M14_ASTE_ASPA-like"/>
    <property type="match status" value="1"/>
</dbReference>
<dbReference type="EMBL" id="BEYU01000169">
    <property type="protein sequence ID" value="GBG33768.1"/>
    <property type="molecule type" value="Genomic_DNA"/>
</dbReference>
<dbReference type="OrthoDB" id="5588846at2759"/>